<gene>
    <name evidence="2" type="ORF">DFP72DRAFT_1177912</name>
</gene>
<dbReference type="EMBL" id="JACGCI010000143">
    <property type="protein sequence ID" value="KAF6743489.1"/>
    <property type="molecule type" value="Genomic_DNA"/>
</dbReference>
<evidence type="ECO:0000256" key="1">
    <source>
        <dbReference type="SAM" id="MobiDB-lite"/>
    </source>
</evidence>
<dbReference type="AlphaFoldDB" id="A0A8H6HAP9"/>
<evidence type="ECO:0000313" key="3">
    <source>
        <dbReference type="Proteomes" id="UP000521943"/>
    </source>
</evidence>
<feature type="compositionally biased region" description="Pro residues" evidence="1">
    <location>
        <begin position="29"/>
        <end position="40"/>
    </location>
</feature>
<proteinExistence type="predicted"/>
<organism evidence="2 3">
    <name type="scientific">Ephemerocybe angulata</name>
    <dbReference type="NCBI Taxonomy" id="980116"/>
    <lineage>
        <taxon>Eukaryota</taxon>
        <taxon>Fungi</taxon>
        <taxon>Dikarya</taxon>
        <taxon>Basidiomycota</taxon>
        <taxon>Agaricomycotina</taxon>
        <taxon>Agaricomycetes</taxon>
        <taxon>Agaricomycetidae</taxon>
        <taxon>Agaricales</taxon>
        <taxon>Agaricineae</taxon>
        <taxon>Psathyrellaceae</taxon>
        <taxon>Ephemerocybe</taxon>
    </lineage>
</organism>
<protein>
    <submittedName>
        <fullName evidence="2">Uncharacterized protein</fullName>
    </submittedName>
</protein>
<keyword evidence="3" id="KW-1185">Reference proteome</keyword>
<dbReference type="Proteomes" id="UP000521943">
    <property type="component" value="Unassembled WGS sequence"/>
</dbReference>
<dbReference type="OrthoDB" id="2860915at2759"/>
<evidence type="ECO:0000313" key="2">
    <source>
        <dbReference type="EMBL" id="KAF6743489.1"/>
    </source>
</evidence>
<feature type="region of interest" description="Disordered" evidence="1">
    <location>
        <begin position="1"/>
        <end position="43"/>
    </location>
</feature>
<reference evidence="2 3" key="1">
    <citation type="submission" date="2020-07" db="EMBL/GenBank/DDBJ databases">
        <title>Comparative genomics of pyrophilous fungi reveals a link between fire events and developmental genes.</title>
        <authorList>
            <consortium name="DOE Joint Genome Institute"/>
            <person name="Steindorff A.S."/>
            <person name="Carver A."/>
            <person name="Calhoun S."/>
            <person name="Stillman K."/>
            <person name="Liu H."/>
            <person name="Lipzen A."/>
            <person name="Pangilinan J."/>
            <person name="Labutti K."/>
            <person name="Bruns T.D."/>
            <person name="Grigoriev I.V."/>
        </authorList>
    </citation>
    <scope>NUCLEOTIDE SEQUENCE [LARGE SCALE GENOMIC DNA]</scope>
    <source>
        <strain evidence="2 3">CBS 144469</strain>
    </source>
</reference>
<name>A0A8H6HAP9_9AGAR</name>
<comment type="caution">
    <text evidence="2">The sequence shown here is derived from an EMBL/GenBank/DDBJ whole genome shotgun (WGS) entry which is preliminary data.</text>
</comment>
<accession>A0A8H6HAP9</accession>
<sequence>MDNKPLFHFSLPGMDFNEDYEEPDAISSPPRPSSPPPIDTPPNEFLQTICDPNSAILEDTSDDDAEFVIHEKRAPPMKIDEKVWGTLVHMRAAYSRLSIAEFLNGLFTSEDSELKKASGQFYAGSAHLNEMELWWNACGGETDQAMADWVMEKAAAICAREASHLTDRAFDGPHFEDAKALRLPATKISVKAVDEFQVKALGSVYDRVTPNLQRILRAVTTPPPGSEAKRNREFGRTMITSMALNLRSQKTNYHQAIMSLIFWDNRLPKRIVQMLNEFGISSSHAYQIKGIKALSKSVQDLARAAANDIAKIKMLPYDNFNWMSRAWETSATHKSQSHDQVAALLVILPTPDGTDAKTVTSIAQFKEKRSSGRHSIPPRQALAEIIPSRTDEAILRLPPNDPICALHLIVPQSMWLVYELLVVC</sequence>